<evidence type="ECO:0000256" key="2">
    <source>
        <dbReference type="SAM" id="MobiDB-lite"/>
    </source>
</evidence>
<dbReference type="GO" id="GO:0051087">
    <property type="term" value="F:protein-folding chaperone binding"/>
    <property type="evidence" value="ECO:0007669"/>
    <property type="project" value="TreeGrafter"/>
</dbReference>
<evidence type="ECO:0000259" key="3">
    <source>
        <dbReference type="Pfam" id="PF01556"/>
    </source>
</evidence>
<feature type="domain" description="Chaperone DnaJ C-terminal" evidence="3">
    <location>
        <begin position="180"/>
        <end position="337"/>
    </location>
</feature>
<evidence type="ECO:0000256" key="1">
    <source>
        <dbReference type="ARBA" id="ARBA00023186"/>
    </source>
</evidence>
<gene>
    <name evidence="4" type="ORF">Din_023515</name>
</gene>
<dbReference type="PANTHER" id="PTHR24078:SF574">
    <property type="entry name" value="CHAPERONE DNAJ C-TERMINAL DOMAIN-CONTAINING PROTEIN"/>
    <property type="match status" value="1"/>
</dbReference>
<dbReference type="Gene3D" id="1.10.287.110">
    <property type="entry name" value="DnaJ domain"/>
    <property type="match status" value="1"/>
</dbReference>
<accession>A0A5B7ACL7</accession>
<dbReference type="InterPro" id="IPR051339">
    <property type="entry name" value="DnaJ_subfamily_B"/>
</dbReference>
<dbReference type="InterPro" id="IPR002939">
    <property type="entry name" value="DnaJ_C"/>
</dbReference>
<dbReference type="EMBL" id="GHES01023515">
    <property type="protein sequence ID" value="MPA54074.1"/>
    <property type="molecule type" value="Transcribed_RNA"/>
</dbReference>
<dbReference type="SUPFAM" id="SSF46565">
    <property type="entry name" value="Chaperone J-domain"/>
    <property type="match status" value="1"/>
</dbReference>
<dbReference type="InterPro" id="IPR008971">
    <property type="entry name" value="HSP40/DnaJ_pept-bd"/>
</dbReference>
<dbReference type="GO" id="GO:0005829">
    <property type="term" value="C:cytosol"/>
    <property type="evidence" value="ECO:0007669"/>
    <property type="project" value="TreeGrafter"/>
</dbReference>
<organism evidence="4">
    <name type="scientific">Davidia involucrata</name>
    <name type="common">Dove tree</name>
    <dbReference type="NCBI Taxonomy" id="16924"/>
    <lineage>
        <taxon>Eukaryota</taxon>
        <taxon>Viridiplantae</taxon>
        <taxon>Streptophyta</taxon>
        <taxon>Embryophyta</taxon>
        <taxon>Tracheophyta</taxon>
        <taxon>Spermatophyta</taxon>
        <taxon>Magnoliopsida</taxon>
        <taxon>eudicotyledons</taxon>
        <taxon>Gunneridae</taxon>
        <taxon>Pentapetalae</taxon>
        <taxon>asterids</taxon>
        <taxon>Cornales</taxon>
        <taxon>Nyssaceae</taxon>
        <taxon>Davidia</taxon>
    </lineage>
</organism>
<dbReference type="AlphaFoldDB" id="A0A5B7ACL7"/>
<dbReference type="FunFam" id="2.60.260.20:FF:000006">
    <property type="entry name" value="DnaJ subfamily B member 13"/>
    <property type="match status" value="1"/>
</dbReference>
<dbReference type="PANTHER" id="PTHR24078">
    <property type="entry name" value="DNAJ HOMOLOG SUBFAMILY C MEMBER"/>
    <property type="match status" value="1"/>
</dbReference>
<proteinExistence type="predicted"/>
<dbReference type="CDD" id="cd06257">
    <property type="entry name" value="DnaJ"/>
    <property type="match status" value="1"/>
</dbReference>
<dbReference type="InterPro" id="IPR036869">
    <property type="entry name" value="J_dom_sf"/>
</dbReference>
<name>A0A5B7ACL7_DAVIN</name>
<feature type="compositionally biased region" description="Low complexity" evidence="2">
    <location>
        <begin position="108"/>
        <end position="119"/>
    </location>
</feature>
<feature type="region of interest" description="Disordered" evidence="2">
    <location>
        <begin position="105"/>
        <end position="156"/>
    </location>
</feature>
<dbReference type="GO" id="GO:0051082">
    <property type="term" value="F:unfolded protein binding"/>
    <property type="evidence" value="ECO:0007669"/>
    <property type="project" value="InterPro"/>
</dbReference>
<dbReference type="Pfam" id="PF01556">
    <property type="entry name" value="DnaJ_C"/>
    <property type="match status" value="1"/>
</dbReference>
<dbReference type="SUPFAM" id="SSF49493">
    <property type="entry name" value="HSP40/DnaJ peptide-binding domain"/>
    <property type="match status" value="2"/>
</dbReference>
<reference evidence="4" key="1">
    <citation type="submission" date="2019-08" db="EMBL/GenBank/DDBJ databases">
        <title>Reference gene set and small RNA set construction with multiple tissues from Davidia involucrata Baill.</title>
        <authorList>
            <person name="Yang H."/>
            <person name="Zhou C."/>
            <person name="Li G."/>
            <person name="Wang J."/>
            <person name="Gao P."/>
            <person name="Wang M."/>
            <person name="Wang R."/>
            <person name="Zhao Y."/>
        </authorList>
    </citation>
    <scope>NUCLEOTIDE SEQUENCE</scope>
    <source>
        <tissue evidence="4">Mixed with DoveR01_LX</tissue>
    </source>
</reference>
<protein>
    <recommendedName>
        <fullName evidence="3">Chaperone DnaJ C-terminal domain-containing protein</fullName>
    </recommendedName>
</protein>
<dbReference type="Gene3D" id="2.60.260.20">
    <property type="entry name" value="Urease metallochaperone UreE, N-terminal domain"/>
    <property type="match status" value="2"/>
</dbReference>
<dbReference type="InterPro" id="IPR001623">
    <property type="entry name" value="DnaJ_domain"/>
</dbReference>
<dbReference type="GO" id="GO:0006457">
    <property type="term" value="P:protein folding"/>
    <property type="evidence" value="ECO:0007669"/>
    <property type="project" value="InterPro"/>
</dbReference>
<dbReference type="FunFam" id="2.60.260.20:FF:000015">
    <property type="entry name" value="Heat shock protein 40"/>
    <property type="match status" value="1"/>
</dbReference>
<sequence length="356" mass="39746">MYTVQELYHILGIGGICKAYKSLVSKCHPEKNPSPKKDETQDKFKSIHEAQIDIEASKALNNKNQEEKIRNGVHDLRSNAEEMRCDNSTSPRCFYRHVSINGYTTTIPSPLSRSTSLSRLSRRSGHGSPSLSRSGSRRTRTPTRAAAPVSQLSRSASCRRSSATIMYSNSNGVMKPPAMEKQLECTLEELCFGCIKKINITRDVITNNGQLVQEEEMLTIKVKPGWKKGTKVTFEGMGNETTGTYPADITFVISEKKHNLFRREGDDLELAIKIPLVKALTDCNLSIPLLGGEKMKMKIEDIIYPGYEKMVAGQGMPMPKEQGGRGNLIIKFLVEFPIELTDEQRSHVFGILQDAC</sequence>
<keyword evidence="1" id="KW-0143">Chaperone</keyword>
<dbReference type="CDD" id="cd10747">
    <property type="entry name" value="DnaJ_C"/>
    <property type="match status" value="1"/>
</dbReference>
<evidence type="ECO:0000313" key="4">
    <source>
        <dbReference type="EMBL" id="MPA54074.1"/>
    </source>
</evidence>